<feature type="region of interest" description="Disordered" evidence="1">
    <location>
        <begin position="1"/>
        <end position="26"/>
    </location>
</feature>
<feature type="compositionally biased region" description="Basic and acidic residues" evidence="1">
    <location>
        <begin position="300"/>
        <end position="318"/>
    </location>
</feature>
<dbReference type="OrthoDB" id="2505969at2759"/>
<feature type="compositionally biased region" description="Basic residues" evidence="1">
    <location>
        <begin position="1"/>
        <end position="11"/>
    </location>
</feature>
<evidence type="ECO:0000313" key="2">
    <source>
        <dbReference type="EMBL" id="KAE9383649.1"/>
    </source>
</evidence>
<evidence type="ECO:0008006" key="4">
    <source>
        <dbReference type="Google" id="ProtNLM"/>
    </source>
</evidence>
<feature type="compositionally biased region" description="Polar residues" evidence="1">
    <location>
        <begin position="811"/>
        <end position="822"/>
    </location>
</feature>
<protein>
    <recommendedName>
        <fullName evidence="4">CxC1-like cysteine cluster associated with KDZ transposases domain-containing protein</fullName>
    </recommendedName>
</protein>
<gene>
    <name evidence="2" type="ORF">BT96DRAFT_961010</name>
</gene>
<feature type="region of interest" description="Disordered" evidence="1">
    <location>
        <begin position="811"/>
        <end position="832"/>
    </location>
</feature>
<proteinExistence type="predicted"/>
<organism evidence="2 3">
    <name type="scientific">Gymnopus androsaceus JB14</name>
    <dbReference type="NCBI Taxonomy" id="1447944"/>
    <lineage>
        <taxon>Eukaryota</taxon>
        <taxon>Fungi</taxon>
        <taxon>Dikarya</taxon>
        <taxon>Basidiomycota</taxon>
        <taxon>Agaricomycotina</taxon>
        <taxon>Agaricomycetes</taxon>
        <taxon>Agaricomycetidae</taxon>
        <taxon>Agaricales</taxon>
        <taxon>Marasmiineae</taxon>
        <taxon>Omphalotaceae</taxon>
        <taxon>Gymnopus</taxon>
    </lineage>
</organism>
<reference evidence="2" key="1">
    <citation type="journal article" date="2019" name="Environ. Microbiol.">
        <title>Fungal ecological strategies reflected in gene transcription - a case study of two litter decomposers.</title>
        <authorList>
            <person name="Barbi F."/>
            <person name="Kohler A."/>
            <person name="Barry K."/>
            <person name="Baskaran P."/>
            <person name="Daum C."/>
            <person name="Fauchery L."/>
            <person name="Ihrmark K."/>
            <person name="Kuo A."/>
            <person name="LaButti K."/>
            <person name="Lipzen A."/>
            <person name="Morin E."/>
            <person name="Grigoriev I.V."/>
            <person name="Henrissat B."/>
            <person name="Lindahl B."/>
            <person name="Martin F."/>
        </authorList>
    </citation>
    <scope>NUCLEOTIDE SEQUENCE</scope>
    <source>
        <strain evidence="2">JB14</strain>
    </source>
</reference>
<evidence type="ECO:0000256" key="1">
    <source>
        <dbReference type="SAM" id="MobiDB-lite"/>
    </source>
</evidence>
<dbReference type="InterPro" id="IPR040521">
    <property type="entry name" value="KDZ"/>
</dbReference>
<dbReference type="PANTHER" id="PTHR33096">
    <property type="entry name" value="CXC2 DOMAIN-CONTAINING PROTEIN"/>
    <property type="match status" value="1"/>
</dbReference>
<dbReference type="Proteomes" id="UP000799118">
    <property type="component" value="Unassembled WGS sequence"/>
</dbReference>
<dbReference type="Pfam" id="PF18758">
    <property type="entry name" value="KDZ"/>
    <property type="match status" value="2"/>
</dbReference>
<sequence>MGKIKGSRHAVHSTAGTGRFGTGLGSSSTSGARALAKKREDAALQWTQATQAMAQSRKEHIHQFNEAWASIIDELVDDFIQWKYKIPLAQSLPSPIAEPSEWDFSINTIDLYTLNHETTIPMSALVQAGYLAASPVSPSLAISLRMLELLRTIRLFKPNFSIEAFAKTVSHLYAIPYRCGSQTAFSDTFDIYLAILCKVDAHVAAELGHDTSDYIIVCSTALEDEPPLTFTCMFVADGNNSLKRMDGIGKHEVTDSHVFGESNYFLSEEYINTFANEVKAQPSSKDAIIDGEEEEEDWIDREHGDPTDGGPDENKDPCRKNWKAAAVDGLKKIAKYPLAMVAKALKTFGVWWLLGYNIRCTFGITIENSSLGREFKEKQCRTCVNAFHGYAHNAFCQQTHHPLNILGMGLEDLETLKRLFSASNQLASITRYMSPYQHHVFIDLFLQQWDCEKYQNLTTMLHNNYIQALDIIENEVPSFEANLQALHITEEDLETYLANETCHLQTLGSETEEDLHAATYIELLQKYRKMNTNFRLHIPEDYQFLTKATSYNINLSETRKAETKRRFLSEQATKTLFEVVQMEMVMGITCRWEPSYPKYMRAVEYVNTCKYHQALEHLHKLVVQRLLKLHKMNLSNTGHKMRMHILNTLQCHSKAIRNAVKSYNTAALALKPPCDTLDWSKISHYTFLDQFNILQDTRHSVFDQPWAKPVNQTLMKQHHRITRAREEIVHCNIEIRCLHTSIIDKGKHFDTILQKLADSPMLGPVADYIHRCKAVNSLLLACIQQTHNLEGFTSNHTPGMWKGSSNNIVLQSPNDLHTTDPGSDNGEDDNDNEFTEELGSVLDYFSNMSVQQVVQCKFSCT</sequence>
<name>A0A6A4GDM0_9AGAR</name>
<dbReference type="AlphaFoldDB" id="A0A6A4GDM0"/>
<feature type="region of interest" description="Disordered" evidence="1">
    <location>
        <begin position="293"/>
        <end position="318"/>
    </location>
</feature>
<dbReference type="PANTHER" id="PTHR33096:SF1">
    <property type="entry name" value="CXC1-LIKE CYSTEINE CLUSTER ASSOCIATED WITH KDZ TRANSPOSASES DOMAIN-CONTAINING PROTEIN"/>
    <property type="match status" value="1"/>
</dbReference>
<evidence type="ECO:0000313" key="3">
    <source>
        <dbReference type="Proteomes" id="UP000799118"/>
    </source>
</evidence>
<dbReference type="EMBL" id="ML770377">
    <property type="protein sequence ID" value="KAE9383649.1"/>
    <property type="molecule type" value="Genomic_DNA"/>
</dbReference>
<accession>A0A6A4GDM0</accession>
<keyword evidence="3" id="KW-1185">Reference proteome</keyword>